<feature type="domain" description="Fe/B12 periplasmic-binding" evidence="3">
    <location>
        <begin position="57"/>
        <end position="330"/>
    </location>
</feature>
<feature type="chain" id="PRO_5020828167" evidence="2">
    <location>
        <begin position="25"/>
        <end position="330"/>
    </location>
</feature>
<sequence>MNRIRTLALVASAVAVLTSCGLVAEGDATSGGSPAAGYPVTIDNCGAEVTFDAAPEQVVLLKSSAVPFLAALDVLDTVTARAGEYPRDYYGDATWAALEQIPALTGKTDTSGHLLISKEVVIGEEPDLVLGEVDNLSRDTLDDVGIPLIEEPAMCAEGLEGPGFDDVHAQMTTYGEVFGRTEEAVAANAALEERLTELGSRVSPGEERTAAVLYPTVGGGVTYAYGTRSMAHPILEAAGFENVFADTDERVFEVTREDLIGRDPDVLVLLHSGGDPADVEEAVTSLPGVESITAVADGNLLPLLFNYVEPPTPLALDGLEQILERFGSGG</sequence>
<comment type="caution">
    <text evidence="4">The sequence shown here is derived from an EMBL/GenBank/DDBJ whole genome shotgun (WGS) entry which is preliminary data.</text>
</comment>
<dbReference type="InterPro" id="IPR050902">
    <property type="entry name" value="ABC_Transporter_SBP"/>
</dbReference>
<evidence type="ECO:0000259" key="3">
    <source>
        <dbReference type="PROSITE" id="PS50983"/>
    </source>
</evidence>
<dbReference type="AlphaFoldDB" id="A0A4V4HLG5"/>
<evidence type="ECO:0000313" key="4">
    <source>
        <dbReference type="EMBL" id="THV18166.1"/>
    </source>
</evidence>
<protein>
    <submittedName>
        <fullName evidence="4">ABC transporter substrate-binding protein</fullName>
    </submittedName>
</protein>
<dbReference type="Gene3D" id="3.40.50.1980">
    <property type="entry name" value="Nitrogenase molybdenum iron protein domain"/>
    <property type="match status" value="2"/>
</dbReference>
<dbReference type="PROSITE" id="PS51257">
    <property type="entry name" value="PROKAR_LIPOPROTEIN"/>
    <property type="match status" value="1"/>
</dbReference>
<dbReference type="RefSeq" id="WP_136560882.1">
    <property type="nucleotide sequence ID" value="NZ_BAABLS010000002.1"/>
</dbReference>
<dbReference type="EMBL" id="STGW01000001">
    <property type="protein sequence ID" value="THV18166.1"/>
    <property type="molecule type" value="Genomic_DNA"/>
</dbReference>
<dbReference type="PROSITE" id="PS50983">
    <property type="entry name" value="FE_B12_PBP"/>
    <property type="match status" value="1"/>
</dbReference>
<dbReference type="InterPro" id="IPR002491">
    <property type="entry name" value="ABC_transptr_periplasmic_BD"/>
</dbReference>
<evidence type="ECO:0000256" key="2">
    <source>
        <dbReference type="SAM" id="SignalP"/>
    </source>
</evidence>
<dbReference type="SUPFAM" id="SSF53807">
    <property type="entry name" value="Helical backbone' metal receptor"/>
    <property type="match status" value="1"/>
</dbReference>
<evidence type="ECO:0000256" key="1">
    <source>
        <dbReference type="ARBA" id="ARBA00008814"/>
    </source>
</evidence>
<dbReference type="Proteomes" id="UP000307087">
    <property type="component" value="Unassembled WGS sequence"/>
</dbReference>
<comment type="similarity">
    <text evidence="1">Belongs to the bacterial solute-binding protein 8 family.</text>
</comment>
<gene>
    <name evidence="4" type="ORF">E9934_00495</name>
</gene>
<dbReference type="PANTHER" id="PTHR30535:SF34">
    <property type="entry name" value="MOLYBDATE-BINDING PROTEIN MOLA"/>
    <property type="match status" value="1"/>
</dbReference>
<keyword evidence="5" id="KW-1185">Reference proteome</keyword>
<reference evidence="4 5" key="1">
    <citation type="journal article" date="2009" name="Int. J. Syst. Evol. Microbiol.">
        <title>Nocardioides caeni sp. nov., isolated from wastewater.</title>
        <authorList>
            <person name="Yoon J.H."/>
            <person name="Kang S.J."/>
            <person name="Park S."/>
            <person name="Kim W."/>
            <person name="Oh T.K."/>
        </authorList>
    </citation>
    <scope>NUCLEOTIDE SEQUENCE [LARGE SCALE GENOMIC DNA]</scope>
    <source>
        <strain evidence="4 5">DSM 23134</strain>
    </source>
</reference>
<name>A0A4V4HLG5_9ACTN</name>
<dbReference type="OrthoDB" id="9797850at2"/>
<dbReference type="Pfam" id="PF01497">
    <property type="entry name" value="Peripla_BP_2"/>
    <property type="match status" value="1"/>
</dbReference>
<evidence type="ECO:0000313" key="5">
    <source>
        <dbReference type="Proteomes" id="UP000307087"/>
    </source>
</evidence>
<keyword evidence="2" id="KW-0732">Signal</keyword>
<organism evidence="4 5">
    <name type="scientific">Nocardioides caeni</name>
    <dbReference type="NCBI Taxonomy" id="574700"/>
    <lineage>
        <taxon>Bacteria</taxon>
        <taxon>Bacillati</taxon>
        <taxon>Actinomycetota</taxon>
        <taxon>Actinomycetes</taxon>
        <taxon>Propionibacteriales</taxon>
        <taxon>Nocardioidaceae</taxon>
        <taxon>Nocardioides</taxon>
    </lineage>
</organism>
<proteinExistence type="inferred from homology"/>
<dbReference type="PANTHER" id="PTHR30535">
    <property type="entry name" value="VITAMIN B12-BINDING PROTEIN"/>
    <property type="match status" value="1"/>
</dbReference>
<accession>A0A4V4HLG5</accession>
<feature type="signal peptide" evidence="2">
    <location>
        <begin position="1"/>
        <end position="24"/>
    </location>
</feature>